<dbReference type="OrthoDB" id="3528482at2"/>
<dbReference type="GO" id="GO:0003743">
    <property type="term" value="F:translation initiation factor activity"/>
    <property type="evidence" value="ECO:0007669"/>
    <property type="project" value="UniProtKB-KW"/>
</dbReference>
<dbReference type="RefSeq" id="WP_009718013.1">
    <property type="nucleotide sequence ID" value="NZ_GG657754.1"/>
</dbReference>
<gene>
    <name evidence="2" type="ORF">SSOG_05927</name>
</gene>
<dbReference type="HOGENOM" id="CLU_085338_2_1_11"/>
<dbReference type="InterPro" id="IPR041698">
    <property type="entry name" value="Methyltransf_25"/>
</dbReference>
<evidence type="ECO:0000313" key="2">
    <source>
        <dbReference type="EMBL" id="EFL26213.1"/>
    </source>
</evidence>
<feature type="domain" description="Methyltransferase" evidence="1">
    <location>
        <begin position="62"/>
        <end position="164"/>
    </location>
</feature>
<dbReference type="AlphaFoldDB" id="D9WRU3"/>
<dbReference type="CDD" id="cd02440">
    <property type="entry name" value="AdoMet_MTases"/>
    <property type="match status" value="1"/>
</dbReference>
<dbReference type="InterPro" id="IPR029063">
    <property type="entry name" value="SAM-dependent_MTases_sf"/>
</dbReference>
<keyword evidence="3" id="KW-1185">Reference proteome</keyword>
<accession>D9WRU3</accession>
<protein>
    <submittedName>
        <fullName evidence="2">Translation initiation factor IF-2</fullName>
    </submittedName>
</protein>
<dbReference type="EMBL" id="GG657754">
    <property type="protein sequence ID" value="EFL26213.1"/>
    <property type="molecule type" value="Genomic_DNA"/>
</dbReference>
<keyword evidence="2" id="KW-0396">Initiation factor</keyword>
<dbReference type="STRING" id="457427.SSOG_05927"/>
<keyword evidence="2" id="KW-0648">Protein biosynthesis</keyword>
<organism evidence="2 3">
    <name type="scientific">Streptomyces himastatinicus ATCC 53653</name>
    <dbReference type="NCBI Taxonomy" id="457427"/>
    <lineage>
        <taxon>Bacteria</taxon>
        <taxon>Bacillati</taxon>
        <taxon>Actinomycetota</taxon>
        <taxon>Actinomycetes</taxon>
        <taxon>Kitasatosporales</taxon>
        <taxon>Streptomycetaceae</taxon>
        <taxon>Streptomyces</taxon>
        <taxon>Streptomyces violaceusniger group</taxon>
    </lineage>
</organism>
<dbReference type="GO" id="GO:0008168">
    <property type="term" value="F:methyltransferase activity"/>
    <property type="evidence" value="ECO:0007669"/>
    <property type="project" value="UniProtKB-ARBA"/>
</dbReference>
<dbReference type="Pfam" id="PF13649">
    <property type="entry name" value="Methyltransf_25"/>
    <property type="match status" value="1"/>
</dbReference>
<dbReference type="SUPFAM" id="SSF53335">
    <property type="entry name" value="S-adenosyl-L-methionine-dependent methyltransferases"/>
    <property type="match status" value="1"/>
</dbReference>
<name>D9WRU3_9ACTN</name>
<evidence type="ECO:0000313" key="3">
    <source>
        <dbReference type="Proteomes" id="UP000003963"/>
    </source>
</evidence>
<dbReference type="Gene3D" id="3.40.50.150">
    <property type="entry name" value="Vaccinia Virus protein VP39"/>
    <property type="match status" value="1"/>
</dbReference>
<evidence type="ECO:0000259" key="1">
    <source>
        <dbReference type="Pfam" id="PF13649"/>
    </source>
</evidence>
<dbReference type="Proteomes" id="UP000003963">
    <property type="component" value="Unassembled WGS sequence"/>
</dbReference>
<proteinExistence type="predicted"/>
<sequence>MHDSITPSHHRVLAQSGAGNWMFLLEAARDIRTTGALAPSGRALAHALTEPVRAQAGRRLNVLEAGAGTGSVTRSLIPQLPAGSRLDIVEANPRFTDRLRHLVRTHPGLSGQPGQARVHHAYVEELDTGQRYDAIISGLPFANFDPHQVEAIMGRYLELLRPGGLLTYFAYRGTRQARTLLSLASRAQARRQRASEEVLADYQRHYATGRSAVWANLPPAHVWQLQRPAERGPGASPTSAGAVVAG</sequence>
<reference evidence="2 3" key="1">
    <citation type="submission" date="2009-02" db="EMBL/GenBank/DDBJ databases">
        <title>Annotation of Streptomyces hygroscopicus strain ATCC 53653.</title>
        <authorList>
            <consortium name="The Broad Institute Genome Sequencing Platform"/>
            <consortium name="Broad Institute Microbial Sequencing Center"/>
            <person name="Fischbach M."/>
            <person name="Godfrey P."/>
            <person name="Ward D."/>
            <person name="Young S."/>
            <person name="Zeng Q."/>
            <person name="Koehrsen M."/>
            <person name="Alvarado L."/>
            <person name="Berlin A.M."/>
            <person name="Bochicchio J."/>
            <person name="Borenstein D."/>
            <person name="Chapman S.B."/>
            <person name="Chen Z."/>
            <person name="Engels R."/>
            <person name="Freedman E."/>
            <person name="Gellesch M."/>
            <person name="Goldberg J."/>
            <person name="Griggs A."/>
            <person name="Gujja S."/>
            <person name="Heilman E.R."/>
            <person name="Heiman D.I."/>
            <person name="Hepburn T.A."/>
            <person name="Howarth C."/>
            <person name="Jen D."/>
            <person name="Larson L."/>
            <person name="Lewis B."/>
            <person name="Mehta T."/>
            <person name="Park D."/>
            <person name="Pearson M."/>
            <person name="Richards J."/>
            <person name="Roberts A."/>
            <person name="Saif S."/>
            <person name="Shea T.D."/>
            <person name="Shenoy N."/>
            <person name="Sisk P."/>
            <person name="Stolte C."/>
            <person name="Sykes S.N."/>
            <person name="Thomson T."/>
            <person name="Walk T."/>
            <person name="White J."/>
            <person name="Yandava C."/>
            <person name="Straight P."/>
            <person name="Clardy J."/>
            <person name="Hung D."/>
            <person name="Kolter R."/>
            <person name="Mekalanos J."/>
            <person name="Walker S."/>
            <person name="Walsh C.T."/>
            <person name="Wieland-Brown L.C."/>
            <person name="Haas B."/>
            <person name="Nusbaum C."/>
            <person name="Birren B."/>
        </authorList>
    </citation>
    <scope>NUCLEOTIDE SEQUENCE [LARGE SCALE GENOMIC DNA]</scope>
    <source>
        <strain evidence="2 3">ATCC 53653</strain>
    </source>
</reference>